<feature type="region of interest" description="Disordered" evidence="2">
    <location>
        <begin position="109"/>
        <end position="131"/>
    </location>
</feature>
<feature type="repeat" description="TPR" evidence="1">
    <location>
        <begin position="152"/>
        <end position="185"/>
    </location>
</feature>
<feature type="transmembrane region" description="Helical" evidence="3">
    <location>
        <begin position="308"/>
        <end position="326"/>
    </location>
</feature>
<reference evidence="4 5" key="1">
    <citation type="journal article" date="2015" name="Sci. Rep.">
        <title>The power of single molecule real-time sequencing technology in the de novo assembly of a eukaryotic genome.</title>
        <authorList>
            <person name="Sakai H."/>
            <person name="Naito K."/>
            <person name="Ogiso-Tanaka E."/>
            <person name="Takahashi Y."/>
            <person name="Iseki K."/>
            <person name="Muto C."/>
            <person name="Satou K."/>
            <person name="Teruya K."/>
            <person name="Shiroma A."/>
            <person name="Shimoji M."/>
            <person name="Hirano T."/>
            <person name="Itoh T."/>
            <person name="Kaga A."/>
            <person name="Tomooka N."/>
        </authorList>
    </citation>
    <scope>NUCLEOTIDE SEQUENCE [LARGE SCALE GENOMIC DNA]</scope>
    <source>
        <strain evidence="5">cv. Shumari</strain>
    </source>
</reference>
<dbReference type="InterPro" id="IPR011990">
    <property type="entry name" value="TPR-like_helical_dom_sf"/>
</dbReference>
<evidence type="ECO:0000256" key="2">
    <source>
        <dbReference type="SAM" id="MobiDB-lite"/>
    </source>
</evidence>
<dbReference type="PANTHER" id="PTHR36761">
    <property type="entry name" value="ORF03 PROTEIN"/>
    <property type="match status" value="1"/>
</dbReference>
<dbReference type="GO" id="GO:0009535">
    <property type="term" value="C:chloroplast thylakoid membrane"/>
    <property type="evidence" value="ECO:0007669"/>
    <property type="project" value="TreeGrafter"/>
</dbReference>
<evidence type="ECO:0000256" key="3">
    <source>
        <dbReference type="SAM" id="Phobius"/>
    </source>
</evidence>
<dbReference type="InterPro" id="IPR019734">
    <property type="entry name" value="TPR_rpt"/>
</dbReference>
<dbReference type="EMBL" id="AP015034">
    <property type="protein sequence ID" value="BAT74723.1"/>
    <property type="molecule type" value="Genomic_DNA"/>
</dbReference>
<keyword evidence="3" id="KW-0472">Membrane</keyword>
<organism evidence="4 5">
    <name type="scientific">Vigna angularis var. angularis</name>
    <dbReference type="NCBI Taxonomy" id="157739"/>
    <lineage>
        <taxon>Eukaryota</taxon>
        <taxon>Viridiplantae</taxon>
        <taxon>Streptophyta</taxon>
        <taxon>Embryophyta</taxon>
        <taxon>Tracheophyta</taxon>
        <taxon>Spermatophyta</taxon>
        <taxon>Magnoliopsida</taxon>
        <taxon>eudicotyledons</taxon>
        <taxon>Gunneridae</taxon>
        <taxon>Pentapetalae</taxon>
        <taxon>rosids</taxon>
        <taxon>fabids</taxon>
        <taxon>Fabales</taxon>
        <taxon>Fabaceae</taxon>
        <taxon>Papilionoideae</taxon>
        <taxon>50 kb inversion clade</taxon>
        <taxon>NPAAA clade</taxon>
        <taxon>indigoferoid/millettioid clade</taxon>
        <taxon>Phaseoleae</taxon>
        <taxon>Vigna</taxon>
    </lineage>
</organism>
<evidence type="ECO:0000256" key="1">
    <source>
        <dbReference type="PROSITE-ProRule" id="PRU00339"/>
    </source>
</evidence>
<keyword evidence="3" id="KW-1133">Transmembrane helix</keyword>
<evidence type="ECO:0000313" key="4">
    <source>
        <dbReference type="EMBL" id="BAT74723.1"/>
    </source>
</evidence>
<sequence>MAVNLGNLALLLDLASPRGTILERKTRPVGSDIVLSSAPSKRDSPPSCCYAPEGDARNRLVMVRGKSNSEKNGVEFDSDEEEEEEGGMEDWETEMRRRVREFEARRELETKAEELQSSVDEGREETEEEKRMRVRKELEKVAKEQAERRATAQLMFDLGQKAYGKGSYGRAIEFLEAALTIIPRPTLFGGEIQIWLAMAYEAHNRHKDCIALYRQLENTHPSISIRRQAAELRYILQAPKLKISQEEMVTIPLIGSSYDSYAATWSDKHKDKDRRMSGSVTNQLPSSKDYLADFLVWKPPVGLGKSRAFWVGLTIWLGLVGTALFIQR</sequence>
<name>A0A0S3R2H1_PHAAN</name>
<dbReference type="Gene3D" id="1.25.40.10">
    <property type="entry name" value="Tetratricopeptide repeat domain"/>
    <property type="match status" value="1"/>
</dbReference>
<feature type="compositionally biased region" description="Acidic residues" evidence="2">
    <location>
        <begin position="76"/>
        <end position="92"/>
    </location>
</feature>
<dbReference type="FunFam" id="1.25.40.10:FF:002119">
    <property type="entry name" value="Predicted protein"/>
    <property type="match status" value="1"/>
</dbReference>
<dbReference type="SUPFAM" id="SSF48452">
    <property type="entry name" value="TPR-like"/>
    <property type="match status" value="1"/>
</dbReference>
<dbReference type="PANTHER" id="PTHR36761:SF2">
    <property type="entry name" value="ORF03 PROTEIN"/>
    <property type="match status" value="1"/>
</dbReference>
<dbReference type="OrthoDB" id="2019920at2759"/>
<keyword evidence="3" id="KW-0812">Transmembrane</keyword>
<evidence type="ECO:0000313" key="5">
    <source>
        <dbReference type="Proteomes" id="UP000291084"/>
    </source>
</evidence>
<keyword evidence="5" id="KW-1185">Reference proteome</keyword>
<dbReference type="AlphaFoldDB" id="A0A0S3R2H1"/>
<accession>A0A0S3R2H1</accession>
<keyword evidence="1" id="KW-0802">TPR repeat</keyword>
<dbReference type="PROSITE" id="PS50005">
    <property type="entry name" value="TPR"/>
    <property type="match status" value="1"/>
</dbReference>
<gene>
    <name evidence="4" type="primary">Vigan.01G245300</name>
    <name evidence="4" type="ORF">VIGAN_01245300</name>
</gene>
<dbReference type="Proteomes" id="UP000291084">
    <property type="component" value="Chromosome 1"/>
</dbReference>
<protein>
    <submittedName>
        <fullName evidence="4">Uncharacterized protein</fullName>
    </submittedName>
</protein>
<proteinExistence type="predicted"/>
<feature type="region of interest" description="Disordered" evidence="2">
    <location>
        <begin position="34"/>
        <end position="94"/>
    </location>
</feature>